<evidence type="ECO:0000256" key="3">
    <source>
        <dbReference type="ARBA" id="ARBA00022448"/>
    </source>
</evidence>
<dbReference type="AlphaFoldDB" id="A0A917CBZ2"/>
<keyword evidence="5 10" id="KW-0812">Transmembrane</keyword>
<dbReference type="Proteomes" id="UP000606044">
    <property type="component" value="Unassembled WGS sequence"/>
</dbReference>
<organism evidence="13 14">
    <name type="scientific">Azorhizobium oxalatiphilum</name>
    <dbReference type="NCBI Taxonomy" id="980631"/>
    <lineage>
        <taxon>Bacteria</taxon>
        <taxon>Pseudomonadati</taxon>
        <taxon>Pseudomonadota</taxon>
        <taxon>Alphaproteobacteria</taxon>
        <taxon>Hyphomicrobiales</taxon>
        <taxon>Xanthobacteraceae</taxon>
        <taxon>Azorhizobium</taxon>
    </lineage>
</organism>
<feature type="transmembrane region" description="Helical" evidence="10">
    <location>
        <begin position="163"/>
        <end position="182"/>
    </location>
</feature>
<dbReference type="Gene3D" id="1.20.1560.10">
    <property type="entry name" value="ABC transporter type 1, transmembrane domain"/>
    <property type="match status" value="1"/>
</dbReference>
<keyword evidence="14" id="KW-1185">Reference proteome</keyword>
<dbReference type="RefSeq" id="WP_188582714.1">
    <property type="nucleotide sequence ID" value="NZ_BMCT01000008.1"/>
</dbReference>
<evidence type="ECO:0000256" key="2">
    <source>
        <dbReference type="ARBA" id="ARBA00005417"/>
    </source>
</evidence>
<dbReference type="Pfam" id="PF00005">
    <property type="entry name" value="ABC_tran"/>
    <property type="match status" value="1"/>
</dbReference>
<dbReference type="NCBIfam" id="TIGR01842">
    <property type="entry name" value="type_I_sec_PrtD"/>
    <property type="match status" value="1"/>
</dbReference>
<feature type="transmembrane region" description="Helical" evidence="10">
    <location>
        <begin position="64"/>
        <end position="84"/>
    </location>
</feature>
<proteinExistence type="inferred from homology"/>
<feature type="transmembrane region" description="Helical" evidence="10">
    <location>
        <begin position="136"/>
        <end position="157"/>
    </location>
</feature>
<dbReference type="EMBL" id="BMCT01000008">
    <property type="protein sequence ID" value="GGF79454.1"/>
    <property type="molecule type" value="Genomic_DNA"/>
</dbReference>
<comment type="similarity">
    <text evidence="2">Belongs to the ABC transporter superfamily.</text>
</comment>
<keyword evidence="4" id="KW-1003">Cell membrane</keyword>
<evidence type="ECO:0000259" key="11">
    <source>
        <dbReference type="PROSITE" id="PS50893"/>
    </source>
</evidence>
<dbReference type="GO" id="GO:0030256">
    <property type="term" value="C:type I protein secretion system complex"/>
    <property type="evidence" value="ECO:0007669"/>
    <property type="project" value="InterPro"/>
</dbReference>
<dbReference type="SUPFAM" id="SSF52540">
    <property type="entry name" value="P-loop containing nucleoside triphosphate hydrolases"/>
    <property type="match status" value="1"/>
</dbReference>
<protein>
    <submittedName>
        <fullName evidence="13">Peptidase</fullName>
    </submittedName>
</protein>
<feature type="domain" description="ABC transporter" evidence="11">
    <location>
        <begin position="339"/>
        <end position="574"/>
    </location>
</feature>
<keyword evidence="3" id="KW-0813">Transport</keyword>
<gene>
    <name evidence="13" type="primary">rsaD</name>
    <name evidence="13" type="ORF">GCM10007301_44370</name>
</gene>
<dbReference type="CDD" id="cd18586">
    <property type="entry name" value="ABC_6TM_PrtD_like"/>
    <property type="match status" value="1"/>
</dbReference>
<comment type="caution">
    <text evidence="13">The sequence shown here is derived from an EMBL/GenBank/DDBJ whole genome shotgun (WGS) entry which is preliminary data.</text>
</comment>
<evidence type="ECO:0000256" key="7">
    <source>
        <dbReference type="ARBA" id="ARBA00022840"/>
    </source>
</evidence>
<dbReference type="GO" id="GO:0140359">
    <property type="term" value="F:ABC-type transporter activity"/>
    <property type="evidence" value="ECO:0007669"/>
    <property type="project" value="InterPro"/>
</dbReference>
<dbReference type="GO" id="GO:0005886">
    <property type="term" value="C:plasma membrane"/>
    <property type="evidence" value="ECO:0007669"/>
    <property type="project" value="UniProtKB-SubCell"/>
</dbReference>
<dbReference type="SMART" id="SM00382">
    <property type="entry name" value="AAA"/>
    <property type="match status" value="1"/>
</dbReference>
<dbReference type="Gene3D" id="3.40.50.300">
    <property type="entry name" value="P-loop containing nucleotide triphosphate hydrolases"/>
    <property type="match status" value="1"/>
</dbReference>
<comment type="subcellular location">
    <subcellularLocation>
        <location evidence="1">Cell membrane</location>
        <topology evidence="1">Multi-pass membrane protein</topology>
    </subcellularLocation>
</comment>
<keyword evidence="6" id="KW-0547">Nucleotide-binding</keyword>
<dbReference type="InterPro" id="IPR010128">
    <property type="entry name" value="ATPase_T1SS_PrtD-like"/>
</dbReference>
<feature type="transmembrane region" description="Helical" evidence="10">
    <location>
        <begin position="29"/>
        <end position="52"/>
    </location>
</feature>
<keyword evidence="8 10" id="KW-1133">Transmembrane helix</keyword>
<dbReference type="PROSITE" id="PS00211">
    <property type="entry name" value="ABC_TRANSPORTER_1"/>
    <property type="match status" value="1"/>
</dbReference>
<dbReference type="InterPro" id="IPR003593">
    <property type="entry name" value="AAA+_ATPase"/>
</dbReference>
<dbReference type="SUPFAM" id="SSF90123">
    <property type="entry name" value="ABC transporter transmembrane region"/>
    <property type="match status" value="1"/>
</dbReference>
<name>A0A917CBZ2_9HYPH</name>
<dbReference type="InterPro" id="IPR011527">
    <property type="entry name" value="ABC1_TM_dom"/>
</dbReference>
<dbReference type="InterPro" id="IPR017871">
    <property type="entry name" value="ABC_transporter-like_CS"/>
</dbReference>
<dbReference type="GO" id="GO:0030253">
    <property type="term" value="P:protein secretion by the type I secretion system"/>
    <property type="evidence" value="ECO:0007669"/>
    <property type="project" value="InterPro"/>
</dbReference>
<keyword evidence="9 10" id="KW-0472">Membrane</keyword>
<reference evidence="13" key="2">
    <citation type="submission" date="2020-09" db="EMBL/GenBank/DDBJ databases">
        <authorList>
            <person name="Sun Q."/>
            <person name="Sedlacek I."/>
        </authorList>
    </citation>
    <scope>NUCLEOTIDE SEQUENCE</scope>
    <source>
        <strain evidence="13">CCM 7897</strain>
    </source>
</reference>
<feature type="domain" description="ABC transmembrane type-1" evidence="12">
    <location>
        <begin position="33"/>
        <end position="308"/>
    </location>
</feature>
<evidence type="ECO:0000313" key="14">
    <source>
        <dbReference type="Proteomes" id="UP000606044"/>
    </source>
</evidence>
<dbReference type="GO" id="GO:0034040">
    <property type="term" value="F:ATPase-coupled lipid transmembrane transporter activity"/>
    <property type="evidence" value="ECO:0007669"/>
    <property type="project" value="TreeGrafter"/>
</dbReference>
<evidence type="ECO:0000256" key="8">
    <source>
        <dbReference type="ARBA" id="ARBA00022989"/>
    </source>
</evidence>
<dbReference type="GO" id="GO:0005524">
    <property type="term" value="F:ATP binding"/>
    <property type="evidence" value="ECO:0007669"/>
    <property type="project" value="UniProtKB-KW"/>
</dbReference>
<dbReference type="InterPro" id="IPR003439">
    <property type="entry name" value="ABC_transporter-like_ATP-bd"/>
</dbReference>
<accession>A0A917CBZ2</accession>
<evidence type="ECO:0000256" key="4">
    <source>
        <dbReference type="ARBA" id="ARBA00022475"/>
    </source>
</evidence>
<evidence type="ECO:0000256" key="6">
    <source>
        <dbReference type="ARBA" id="ARBA00022741"/>
    </source>
</evidence>
<feature type="transmembrane region" description="Helical" evidence="10">
    <location>
        <begin position="255"/>
        <end position="273"/>
    </location>
</feature>
<evidence type="ECO:0000256" key="9">
    <source>
        <dbReference type="ARBA" id="ARBA00023136"/>
    </source>
</evidence>
<evidence type="ECO:0000256" key="1">
    <source>
        <dbReference type="ARBA" id="ARBA00004651"/>
    </source>
</evidence>
<dbReference type="PANTHER" id="PTHR24221:SF248">
    <property type="entry name" value="ABC TRANSPORTER TRANSMEMBRANE REGION"/>
    <property type="match status" value="1"/>
</dbReference>
<evidence type="ECO:0000256" key="10">
    <source>
        <dbReference type="SAM" id="Phobius"/>
    </source>
</evidence>
<dbReference type="PANTHER" id="PTHR24221">
    <property type="entry name" value="ATP-BINDING CASSETTE SUB-FAMILY B"/>
    <property type="match status" value="1"/>
</dbReference>
<dbReference type="FunFam" id="3.40.50.300:FF:001444">
    <property type="entry name" value="ABC transporter ATP-binding protein"/>
    <property type="match status" value="1"/>
</dbReference>
<sequence length="586" mass="62598">MSFAQLRQRLPGSKVDTALDAAVRAARPALGTALVFSLFINILGLTGPLYMMQVYDRVLSSRNIATLVVLTVLIAILYAVCAGLESLRTRLLVRAGLKFDEEINDHAFDAVQRASLRKASASHVQALRDTDTVRDFFTGGGLVSLCDLPWVPIYILFATLLSPWYGLLAVISCLISGALAYANDRATRKLLDQATKANIAANSQATTTFRNAEVLQAMGMVPNLRKRWISSHGEALNWHAVASDRGGTLMAATRFNRMFMQSLILGLGAYLAINREITPGMMIAASIIVGRCIQPIEMAIGNWKAIVNMRSAHGRVQELLRAVPPPAARMRLPDPQGHVQVENLIAHAPGTEFPVLRGVNFALPAGHVLGIIGPSAAGKSSLARILVGVWPVTAGSVRLDGSDLRHWDPEQLGAHLGYLPQDVELFAGTIADNICRFGVRDDAQIVAAAQMAGTHEMIQRLPAGYNTDIGENGASLSGGQRQRIALARALYGMPALIVLDEPNASLDAAGEQALNVAVQALKKAGRTVILITHKTNNLGLCDLVLLLNEGSVHGFGPRDEVIAKLLGPRLVQPGAMPPGAPAAAKA</sequence>
<dbReference type="PROSITE" id="PS50929">
    <property type="entry name" value="ABC_TM1F"/>
    <property type="match status" value="1"/>
</dbReference>
<keyword evidence="7" id="KW-0067">ATP-binding</keyword>
<dbReference type="InterPro" id="IPR039421">
    <property type="entry name" value="Type_1_exporter"/>
</dbReference>
<dbReference type="Pfam" id="PF00664">
    <property type="entry name" value="ABC_membrane"/>
    <property type="match status" value="1"/>
</dbReference>
<dbReference type="InterPro" id="IPR036640">
    <property type="entry name" value="ABC1_TM_sf"/>
</dbReference>
<dbReference type="GO" id="GO:0016887">
    <property type="term" value="F:ATP hydrolysis activity"/>
    <property type="evidence" value="ECO:0007669"/>
    <property type="project" value="InterPro"/>
</dbReference>
<dbReference type="InterPro" id="IPR047957">
    <property type="entry name" value="ABC_AprD-like_6TM"/>
</dbReference>
<dbReference type="InterPro" id="IPR027417">
    <property type="entry name" value="P-loop_NTPase"/>
</dbReference>
<evidence type="ECO:0000313" key="13">
    <source>
        <dbReference type="EMBL" id="GGF79454.1"/>
    </source>
</evidence>
<evidence type="ECO:0000259" key="12">
    <source>
        <dbReference type="PROSITE" id="PS50929"/>
    </source>
</evidence>
<dbReference type="PROSITE" id="PS50893">
    <property type="entry name" value="ABC_TRANSPORTER_2"/>
    <property type="match status" value="1"/>
</dbReference>
<reference evidence="13" key="1">
    <citation type="journal article" date="2014" name="Int. J. Syst. Evol. Microbiol.">
        <title>Complete genome sequence of Corynebacterium casei LMG S-19264T (=DSM 44701T), isolated from a smear-ripened cheese.</title>
        <authorList>
            <consortium name="US DOE Joint Genome Institute (JGI-PGF)"/>
            <person name="Walter F."/>
            <person name="Albersmeier A."/>
            <person name="Kalinowski J."/>
            <person name="Ruckert C."/>
        </authorList>
    </citation>
    <scope>NUCLEOTIDE SEQUENCE</scope>
    <source>
        <strain evidence="13">CCM 7897</strain>
    </source>
</reference>
<evidence type="ECO:0000256" key="5">
    <source>
        <dbReference type="ARBA" id="ARBA00022692"/>
    </source>
</evidence>